<evidence type="ECO:0000313" key="1">
    <source>
        <dbReference type="EMBL" id="SBQ81858.1"/>
    </source>
</evidence>
<feature type="non-terminal residue" evidence="1">
    <location>
        <position position="1"/>
    </location>
</feature>
<dbReference type="EMBL" id="HAEC01013641">
    <property type="protein sequence ID" value="SBQ81858.1"/>
    <property type="molecule type" value="Transcribed_RNA"/>
</dbReference>
<reference evidence="1" key="2">
    <citation type="submission" date="2016-06" db="EMBL/GenBank/DDBJ databases">
        <title>The genome of a short-lived fish provides insights into sex chromosome evolution and the genetic control of aging.</title>
        <authorList>
            <person name="Reichwald K."/>
            <person name="Felder M."/>
            <person name="Petzold A."/>
            <person name="Koch P."/>
            <person name="Groth M."/>
            <person name="Platzer M."/>
        </authorList>
    </citation>
    <scope>NUCLEOTIDE SEQUENCE</scope>
    <source>
        <tissue evidence="1">Brain</tissue>
    </source>
</reference>
<reference evidence="1" key="1">
    <citation type="submission" date="2016-05" db="EMBL/GenBank/DDBJ databases">
        <authorList>
            <person name="Lavstsen T."/>
            <person name="Jespersen J.S."/>
        </authorList>
    </citation>
    <scope>NUCLEOTIDE SEQUENCE</scope>
    <source>
        <tissue evidence="1">Brain</tissue>
    </source>
</reference>
<organism evidence="1">
    <name type="scientific">Nothobranchius korthausae</name>
    <dbReference type="NCBI Taxonomy" id="1143690"/>
    <lineage>
        <taxon>Eukaryota</taxon>
        <taxon>Metazoa</taxon>
        <taxon>Chordata</taxon>
        <taxon>Craniata</taxon>
        <taxon>Vertebrata</taxon>
        <taxon>Euteleostomi</taxon>
        <taxon>Actinopterygii</taxon>
        <taxon>Neopterygii</taxon>
        <taxon>Teleostei</taxon>
        <taxon>Neoteleostei</taxon>
        <taxon>Acanthomorphata</taxon>
        <taxon>Ovalentaria</taxon>
        <taxon>Atherinomorphae</taxon>
        <taxon>Cyprinodontiformes</taxon>
        <taxon>Nothobranchiidae</taxon>
        <taxon>Nothobranchius</taxon>
    </lineage>
</organism>
<feature type="non-terminal residue" evidence="1">
    <location>
        <position position="38"/>
    </location>
</feature>
<accession>A0A1A8HEG4</accession>
<dbReference type="AlphaFoldDB" id="A0A1A8HEG4"/>
<sequence>SRRGLGECHMVRRNQNRTFWLKLYSSCLELHPNTPSLL</sequence>
<name>A0A1A8HEG4_9TELE</name>
<proteinExistence type="predicted"/>
<gene>
    <name evidence="1" type="primary">Nfu_g_1_024953</name>
</gene>
<protein>
    <submittedName>
        <fullName evidence="1">Uncharacterized protein</fullName>
    </submittedName>
</protein>